<organism evidence="6 7">
    <name type="scientific">Coptis chinensis</name>
    <dbReference type="NCBI Taxonomy" id="261450"/>
    <lineage>
        <taxon>Eukaryota</taxon>
        <taxon>Viridiplantae</taxon>
        <taxon>Streptophyta</taxon>
        <taxon>Embryophyta</taxon>
        <taxon>Tracheophyta</taxon>
        <taxon>Spermatophyta</taxon>
        <taxon>Magnoliopsida</taxon>
        <taxon>Ranunculales</taxon>
        <taxon>Ranunculaceae</taxon>
        <taxon>Coptidoideae</taxon>
        <taxon>Coptis</taxon>
    </lineage>
</organism>
<name>A0A835HKE1_9MAGN</name>
<keyword evidence="7" id="KW-1185">Reference proteome</keyword>
<dbReference type="FunFam" id="3.40.50.2000:FF:000020">
    <property type="entry name" value="Glycosyltransferase"/>
    <property type="match status" value="1"/>
</dbReference>
<dbReference type="EMBL" id="JADFTS010000006">
    <property type="protein sequence ID" value="KAF9602405.1"/>
    <property type="molecule type" value="Genomic_DNA"/>
</dbReference>
<dbReference type="OrthoDB" id="5835829at2759"/>
<dbReference type="FunFam" id="3.40.50.2000:FF:000095">
    <property type="entry name" value="Glycosyltransferase"/>
    <property type="match status" value="1"/>
</dbReference>
<accession>A0A835HKE1</accession>
<dbReference type="PANTHER" id="PTHR48048">
    <property type="entry name" value="GLYCOSYLTRANSFERASE"/>
    <property type="match status" value="1"/>
</dbReference>
<dbReference type="AlphaFoldDB" id="A0A835HKE1"/>
<evidence type="ECO:0000313" key="7">
    <source>
        <dbReference type="Proteomes" id="UP000631114"/>
    </source>
</evidence>
<dbReference type="EC" id="2.4.1.-" evidence="5"/>
<dbReference type="InterPro" id="IPR035595">
    <property type="entry name" value="UDP_glycos_trans_CS"/>
</dbReference>
<proteinExistence type="inferred from homology"/>
<dbReference type="Pfam" id="PF00201">
    <property type="entry name" value="UDPGT"/>
    <property type="match status" value="1"/>
</dbReference>
<dbReference type="CDD" id="cd03784">
    <property type="entry name" value="GT1_Gtf-like"/>
    <property type="match status" value="1"/>
</dbReference>
<evidence type="ECO:0000313" key="6">
    <source>
        <dbReference type="EMBL" id="KAF9602405.1"/>
    </source>
</evidence>
<dbReference type="InterPro" id="IPR050481">
    <property type="entry name" value="UDP-glycosyltransf_plant"/>
</dbReference>
<sequence>MVKQTLVLYPSPPIGHLISMVELGKLILKYHPSLSITVLVTASPYSPGTTAPYIDRVSKTISSIHFHYLPTISLPLDPSKPRHHETILFDILRLNNPLVQQALETISQTSSIKALIIDAFCSAALEVAGNLNIPALYFFTSGISDLALFLYCPSLHETTTKSFKDIDAYLDIPGVPPLLASDMPQPLMDRSEEIYEIILGFTSDMGKSQGIIVNSFESLEPRALKALTEGLCVPHAPTPPIYCIGPLIADGDGSAGNKNHECLSWLDSQPNGTVVLLSFGSMGLFSQDQLKEMAIGLEKSEQRFLWVVRSPATDDKTKHFMAKPEPDLPSILPEGFLDRTKDRGLVVKSWAPQVEVLSKPAIGGFVTHCGWNSVLEAVRAGVPMVAWPLYAEQRINRVFLVEEMKVALPMVEAEDGFVNSSEVEKRVRELMETNEGKRVREQTRRMSEAAKAALSESGSSPRALSKLAELWKVYDTEDM</sequence>
<evidence type="ECO:0000256" key="3">
    <source>
        <dbReference type="ARBA" id="ARBA00022679"/>
    </source>
</evidence>
<evidence type="ECO:0000256" key="4">
    <source>
        <dbReference type="RuleBase" id="RU003718"/>
    </source>
</evidence>
<comment type="similarity">
    <text evidence="1 4">Belongs to the UDP-glycosyltransferase family.</text>
</comment>
<dbReference type="SUPFAM" id="SSF53756">
    <property type="entry name" value="UDP-Glycosyltransferase/glycogen phosphorylase"/>
    <property type="match status" value="1"/>
</dbReference>
<comment type="caution">
    <text evidence="6">The sequence shown here is derived from an EMBL/GenBank/DDBJ whole genome shotgun (WGS) entry which is preliminary data.</text>
</comment>
<reference evidence="6 7" key="1">
    <citation type="submission" date="2020-10" db="EMBL/GenBank/DDBJ databases">
        <title>The Coptis chinensis genome and diversification of protoberbering-type alkaloids.</title>
        <authorList>
            <person name="Wang B."/>
            <person name="Shu S."/>
            <person name="Song C."/>
            <person name="Liu Y."/>
        </authorList>
    </citation>
    <scope>NUCLEOTIDE SEQUENCE [LARGE SCALE GENOMIC DNA]</scope>
    <source>
        <strain evidence="6">HL-2020</strain>
        <tissue evidence="6">Leaf</tissue>
    </source>
</reference>
<keyword evidence="3 4" id="KW-0808">Transferase</keyword>
<gene>
    <name evidence="6" type="ORF">IFM89_027534</name>
</gene>
<dbReference type="PANTHER" id="PTHR48048:SF30">
    <property type="entry name" value="GLYCOSYLTRANSFERASE"/>
    <property type="match status" value="1"/>
</dbReference>
<keyword evidence="2 4" id="KW-0328">Glycosyltransferase</keyword>
<protein>
    <recommendedName>
        <fullName evidence="5">Glycosyltransferase</fullName>
        <ecNumber evidence="5">2.4.1.-</ecNumber>
    </recommendedName>
</protein>
<dbReference type="PROSITE" id="PS00375">
    <property type="entry name" value="UDPGT"/>
    <property type="match status" value="1"/>
</dbReference>
<dbReference type="GO" id="GO:0035251">
    <property type="term" value="F:UDP-glucosyltransferase activity"/>
    <property type="evidence" value="ECO:0007669"/>
    <property type="project" value="InterPro"/>
</dbReference>
<evidence type="ECO:0000256" key="2">
    <source>
        <dbReference type="ARBA" id="ARBA00022676"/>
    </source>
</evidence>
<dbReference type="Proteomes" id="UP000631114">
    <property type="component" value="Unassembled WGS sequence"/>
</dbReference>
<evidence type="ECO:0000256" key="5">
    <source>
        <dbReference type="RuleBase" id="RU362057"/>
    </source>
</evidence>
<dbReference type="Gene3D" id="3.40.50.2000">
    <property type="entry name" value="Glycogen Phosphorylase B"/>
    <property type="match status" value="2"/>
</dbReference>
<evidence type="ECO:0000256" key="1">
    <source>
        <dbReference type="ARBA" id="ARBA00009995"/>
    </source>
</evidence>
<dbReference type="InterPro" id="IPR002213">
    <property type="entry name" value="UDP_glucos_trans"/>
</dbReference>